<dbReference type="SUPFAM" id="SSF46785">
    <property type="entry name" value="Winged helix' DNA-binding domain"/>
    <property type="match status" value="1"/>
</dbReference>
<feature type="compositionally biased region" description="Low complexity" evidence="1">
    <location>
        <begin position="260"/>
        <end position="287"/>
    </location>
</feature>
<accession>A0A1V2ID19</accession>
<dbReference type="Pfam" id="PF03551">
    <property type="entry name" value="PadR"/>
    <property type="match status" value="1"/>
</dbReference>
<dbReference type="EMBL" id="MOMC01000027">
    <property type="protein sequence ID" value="ONH30356.1"/>
    <property type="molecule type" value="Genomic_DNA"/>
</dbReference>
<dbReference type="RefSeq" id="WP_076817311.1">
    <property type="nucleotide sequence ID" value="NZ_MOMC01000027.1"/>
</dbReference>
<dbReference type="PANTHER" id="PTHR43252:SF2">
    <property type="entry name" value="TRANSCRIPTION REGULATOR, PADR-LIKE FAMILY"/>
    <property type="match status" value="1"/>
</dbReference>
<feature type="region of interest" description="Disordered" evidence="1">
    <location>
        <begin position="1"/>
        <end position="105"/>
    </location>
</feature>
<reference evidence="4" key="1">
    <citation type="submission" date="2016-10" db="EMBL/GenBank/DDBJ databases">
        <title>Frankia sp. NRRL B-16386 Genome sequencing.</title>
        <authorList>
            <person name="Ghodhbane-Gtari F."/>
            <person name="Swanson E."/>
            <person name="Gueddou A."/>
            <person name="Hezbri K."/>
            <person name="Ktari K."/>
            <person name="Nouioui I."/>
            <person name="Morris K."/>
            <person name="Simpson S."/>
            <person name="Abebe-Akele F."/>
            <person name="Thomas K."/>
            <person name="Gtari M."/>
            <person name="Tisa L.S."/>
        </authorList>
    </citation>
    <scope>NUCLEOTIDE SEQUENCE [LARGE SCALE GENOMIC DNA]</scope>
    <source>
        <strain evidence="4">NRRL B-16386</strain>
    </source>
</reference>
<dbReference type="InterPro" id="IPR005149">
    <property type="entry name" value="Tscrpt_reg_PadR_N"/>
</dbReference>
<feature type="compositionally biased region" description="Pro residues" evidence="1">
    <location>
        <begin position="43"/>
        <end position="57"/>
    </location>
</feature>
<dbReference type="InterPro" id="IPR036388">
    <property type="entry name" value="WH-like_DNA-bd_sf"/>
</dbReference>
<dbReference type="InterPro" id="IPR036390">
    <property type="entry name" value="WH_DNA-bd_sf"/>
</dbReference>
<feature type="domain" description="Transcription regulator PadR N-terminal" evidence="2">
    <location>
        <begin position="113"/>
        <end position="181"/>
    </location>
</feature>
<dbReference type="CDD" id="cd00090">
    <property type="entry name" value="HTH_ARSR"/>
    <property type="match status" value="1"/>
</dbReference>
<comment type="caution">
    <text evidence="3">The sequence shown here is derived from an EMBL/GenBank/DDBJ whole genome shotgun (WGS) entry which is preliminary data.</text>
</comment>
<dbReference type="Gene3D" id="1.10.10.10">
    <property type="entry name" value="Winged helix-like DNA-binding domain superfamily/Winged helix DNA-binding domain"/>
    <property type="match status" value="1"/>
</dbReference>
<dbReference type="InterPro" id="IPR011991">
    <property type="entry name" value="ArsR-like_HTH"/>
</dbReference>
<proteinExistence type="predicted"/>
<feature type="compositionally biased region" description="Pro residues" evidence="1">
    <location>
        <begin position="65"/>
        <end position="82"/>
    </location>
</feature>
<evidence type="ECO:0000313" key="3">
    <source>
        <dbReference type="EMBL" id="ONH30356.1"/>
    </source>
</evidence>
<evidence type="ECO:0000259" key="2">
    <source>
        <dbReference type="Pfam" id="PF03551"/>
    </source>
</evidence>
<keyword evidence="4" id="KW-1185">Reference proteome</keyword>
<protein>
    <submittedName>
        <fullName evidence="3">PadR family transcriptional regulator</fullName>
    </submittedName>
</protein>
<evidence type="ECO:0000313" key="4">
    <source>
        <dbReference type="Proteomes" id="UP000188929"/>
    </source>
</evidence>
<dbReference type="PANTHER" id="PTHR43252">
    <property type="entry name" value="TRANSCRIPTIONAL REGULATOR YQJI"/>
    <property type="match status" value="1"/>
</dbReference>
<organism evidence="3 4">
    <name type="scientific">Pseudofrankia asymbiotica</name>
    <dbReference type="NCBI Taxonomy" id="1834516"/>
    <lineage>
        <taxon>Bacteria</taxon>
        <taxon>Bacillati</taxon>
        <taxon>Actinomycetota</taxon>
        <taxon>Actinomycetes</taxon>
        <taxon>Frankiales</taxon>
        <taxon>Frankiaceae</taxon>
        <taxon>Pseudofrankia</taxon>
    </lineage>
</organism>
<gene>
    <name evidence="3" type="ORF">BL253_14615</name>
</gene>
<dbReference type="AlphaFoldDB" id="A0A1V2ID19"/>
<feature type="compositionally biased region" description="Basic residues" evidence="1">
    <location>
        <begin position="21"/>
        <end position="37"/>
    </location>
</feature>
<evidence type="ECO:0000256" key="1">
    <source>
        <dbReference type="SAM" id="MobiDB-lite"/>
    </source>
</evidence>
<feature type="compositionally biased region" description="Basic and acidic residues" evidence="1">
    <location>
        <begin position="1"/>
        <end position="17"/>
    </location>
</feature>
<name>A0A1V2ID19_9ACTN</name>
<feature type="region of interest" description="Disordered" evidence="1">
    <location>
        <begin position="249"/>
        <end position="287"/>
    </location>
</feature>
<dbReference type="Proteomes" id="UP000188929">
    <property type="component" value="Unassembled WGS sequence"/>
</dbReference>
<sequence length="287" mass="29107">MKSDHRDWSGSHPEESGPRGGGRRHHGPFRRHGHGFAHHPGPGMGPFPRPDGGPFPGPGLGVFGGPPPMGAMHPGPVPPGGPGPWAAGPWGRRGRPGGGRGRAGRGDVRTAVLLLLADADGPMHGYQLMQAIAERTGGAWQPSPGAVYPTISQLEDEGLVTVTADGGRRLVTLTDAGREHVTANRATLGDPFAGFTARAGGGASLIGPVQELHAATWQVARTGDADQITAAHKILTDARRALYLILAGEPTGEPTGDSGGPAEPAAESVPEPPAASASGDAAPATGE</sequence>